<keyword evidence="2" id="KW-0119">Carbohydrate metabolism</keyword>
<dbReference type="SMART" id="SM00060">
    <property type="entry name" value="FN3"/>
    <property type="match status" value="1"/>
</dbReference>
<dbReference type="SUPFAM" id="SSF49265">
    <property type="entry name" value="Fibronectin type III"/>
    <property type="match status" value="1"/>
</dbReference>
<feature type="region of interest" description="Disordered" evidence="3">
    <location>
        <begin position="315"/>
        <end position="415"/>
    </location>
</feature>
<dbReference type="PROSITE" id="PS50853">
    <property type="entry name" value="FN3"/>
    <property type="match status" value="1"/>
</dbReference>
<comment type="caution">
    <text evidence="5">The sequence shown here is derived from an EMBL/GenBank/DDBJ whole genome shotgun (WGS) entry which is preliminary data.</text>
</comment>
<keyword evidence="6" id="KW-1185">Reference proteome</keyword>
<proteinExistence type="predicted"/>
<evidence type="ECO:0000256" key="2">
    <source>
        <dbReference type="ARBA" id="ARBA00023326"/>
    </source>
</evidence>
<dbReference type="GO" id="GO:0016798">
    <property type="term" value="F:hydrolase activity, acting on glycosyl bonds"/>
    <property type="evidence" value="ECO:0007669"/>
    <property type="project" value="UniProtKB-KW"/>
</dbReference>
<protein>
    <recommendedName>
        <fullName evidence="4">Fibronectin type-III domain-containing protein</fullName>
    </recommendedName>
</protein>
<dbReference type="STRING" id="909626.AQJ91_43680"/>
<feature type="compositionally biased region" description="Basic and acidic residues" evidence="3">
    <location>
        <begin position="37"/>
        <end position="48"/>
    </location>
</feature>
<evidence type="ECO:0000313" key="5">
    <source>
        <dbReference type="EMBL" id="KUO15029.1"/>
    </source>
</evidence>
<feature type="domain" description="Fibronectin type-III" evidence="4">
    <location>
        <begin position="226"/>
        <end position="315"/>
    </location>
</feature>
<feature type="compositionally biased region" description="Low complexity" evidence="3">
    <location>
        <begin position="17"/>
        <end position="27"/>
    </location>
</feature>
<feature type="region of interest" description="Disordered" evidence="3">
    <location>
        <begin position="1"/>
        <end position="60"/>
    </location>
</feature>
<organism evidence="5 6">
    <name type="scientific">Streptomyces dysideae</name>
    <dbReference type="NCBI Taxonomy" id="909626"/>
    <lineage>
        <taxon>Bacteria</taxon>
        <taxon>Bacillati</taxon>
        <taxon>Actinomycetota</taxon>
        <taxon>Actinomycetes</taxon>
        <taxon>Kitasatosporales</taxon>
        <taxon>Streptomycetaceae</taxon>
        <taxon>Streptomyces</taxon>
    </lineage>
</organism>
<dbReference type="CDD" id="cd00063">
    <property type="entry name" value="FN3"/>
    <property type="match status" value="1"/>
</dbReference>
<keyword evidence="2" id="KW-0624">Polysaccharide degradation</keyword>
<dbReference type="AlphaFoldDB" id="A0A101UQJ9"/>
<name>A0A101UQJ9_9ACTN</name>
<sequence length="415" mass="44479">MLLSVAEPGPDPFTDSTATAPARLPAPADSPTPGERPPAKPADHRSAKGSDAGLYGGTRGTDSCDVEKQIRLLEGNKATEQAFAEAMGMGVPLLPAYLRSLTSVVLRKDTRVTGYGLVDGKAKSFPAVLQSGTAVLIDDLGVPRVRCAGGNPLTPAEPLKGAARHTGRAWHGYGPKRAVVVGPAPRPLTEVFLVDEGKSTWIERPVGKNGRGNRGGKNKDKVIPAPPAGLEGQATATSTVELAWEPPKGDVEIAGYQIFQEDVAKPVQELTPDSREARISNLKPGTEYSFTVRAVDEAGNISVPSNEVEVLTNYDTETGQPDPSQQQPDQSDQPDQPDQSDPNQQQPDQSDQPDQPDQSDPNQQQPDQTDQPTPDQQQPTDQPDQQDPNQQPDQPDQPDPNQQQPDQPDQPQNNQ</sequence>
<evidence type="ECO:0000259" key="4">
    <source>
        <dbReference type="PROSITE" id="PS50853"/>
    </source>
</evidence>
<feature type="compositionally biased region" description="Low complexity" evidence="3">
    <location>
        <begin position="320"/>
        <end position="415"/>
    </location>
</feature>
<dbReference type="Gene3D" id="2.60.40.10">
    <property type="entry name" value="Immunoglobulins"/>
    <property type="match status" value="1"/>
</dbReference>
<dbReference type="Pfam" id="PF00041">
    <property type="entry name" value="fn3"/>
    <property type="match status" value="1"/>
</dbReference>
<dbReference type="Proteomes" id="UP000053260">
    <property type="component" value="Unassembled WGS sequence"/>
</dbReference>
<keyword evidence="1" id="KW-0326">Glycosidase</keyword>
<dbReference type="InterPro" id="IPR036116">
    <property type="entry name" value="FN3_sf"/>
</dbReference>
<dbReference type="GO" id="GO:0000272">
    <property type="term" value="P:polysaccharide catabolic process"/>
    <property type="evidence" value="ECO:0007669"/>
    <property type="project" value="UniProtKB-KW"/>
</dbReference>
<dbReference type="InterPro" id="IPR003961">
    <property type="entry name" value="FN3_dom"/>
</dbReference>
<dbReference type="EMBL" id="LMXB01000125">
    <property type="protein sequence ID" value="KUO15029.1"/>
    <property type="molecule type" value="Genomic_DNA"/>
</dbReference>
<dbReference type="Pfam" id="PF20568">
    <property type="entry name" value="DUF6777"/>
    <property type="match status" value="1"/>
</dbReference>
<dbReference type="InterPro" id="IPR046704">
    <property type="entry name" value="DUF6777"/>
</dbReference>
<gene>
    <name evidence="5" type="ORF">AQJ91_43680</name>
</gene>
<dbReference type="InterPro" id="IPR013783">
    <property type="entry name" value="Ig-like_fold"/>
</dbReference>
<evidence type="ECO:0000313" key="6">
    <source>
        <dbReference type="Proteomes" id="UP000053260"/>
    </source>
</evidence>
<accession>A0A101UQJ9</accession>
<keyword evidence="1" id="KW-0378">Hydrolase</keyword>
<reference evidence="5 6" key="1">
    <citation type="submission" date="2015-10" db="EMBL/GenBank/DDBJ databases">
        <title>Draft genome sequence of Streptomyces sp. RV15, isolated from a marine sponge.</title>
        <authorList>
            <person name="Ruckert C."/>
            <person name="Abdelmohsen U.R."/>
            <person name="Winkler A."/>
            <person name="Hentschel U."/>
            <person name="Kalinowski J."/>
            <person name="Kampfer P."/>
            <person name="Glaeser S."/>
        </authorList>
    </citation>
    <scope>NUCLEOTIDE SEQUENCE [LARGE SCALE GENOMIC DNA]</scope>
    <source>
        <strain evidence="5 6">RV15</strain>
    </source>
</reference>
<evidence type="ECO:0000256" key="1">
    <source>
        <dbReference type="ARBA" id="ARBA00023295"/>
    </source>
</evidence>
<evidence type="ECO:0000256" key="3">
    <source>
        <dbReference type="SAM" id="MobiDB-lite"/>
    </source>
</evidence>